<reference evidence="3" key="1">
    <citation type="submission" date="2021-03" db="EMBL/GenBank/DDBJ databases">
        <title>Revisited historic fungal species revealed as producer of novel bioactive compounds through whole genome sequencing and comparative genomics.</title>
        <authorList>
            <person name="Vignolle G.A."/>
            <person name="Hochenegger N."/>
            <person name="Mach R.L."/>
            <person name="Mach-Aigner A.R."/>
            <person name="Javad Rahimi M."/>
            <person name="Salim K.A."/>
            <person name="Chan C.M."/>
            <person name="Lim L.B.L."/>
            <person name="Cai F."/>
            <person name="Druzhinina I.S."/>
            <person name="U'Ren J.M."/>
            <person name="Derntl C."/>
        </authorList>
    </citation>
    <scope>NUCLEOTIDE SEQUENCE</scope>
    <source>
        <strain evidence="3">TUCIM 5799</strain>
    </source>
</reference>
<dbReference type="OrthoDB" id="506498at2759"/>
<comment type="caution">
    <text evidence="3">The sequence shown here is derived from an EMBL/GenBank/DDBJ whole genome shotgun (WGS) entry which is preliminary data.</text>
</comment>
<protein>
    <recommendedName>
        <fullName evidence="2">Methyltransferase domain-containing protein</fullName>
    </recommendedName>
</protein>
<dbReference type="InterPro" id="IPR029063">
    <property type="entry name" value="SAM-dependent_MTases_sf"/>
</dbReference>
<dbReference type="InterPro" id="IPR041698">
    <property type="entry name" value="Methyltransf_25"/>
</dbReference>
<dbReference type="Proteomes" id="UP000829685">
    <property type="component" value="Unassembled WGS sequence"/>
</dbReference>
<keyword evidence="4" id="KW-1185">Reference proteome</keyword>
<evidence type="ECO:0000313" key="3">
    <source>
        <dbReference type="EMBL" id="KAI1881267.1"/>
    </source>
</evidence>
<dbReference type="CDD" id="cd02440">
    <property type="entry name" value="AdoMet_MTases"/>
    <property type="match status" value="1"/>
</dbReference>
<dbReference type="SUPFAM" id="SSF53335">
    <property type="entry name" value="S-adenosyl-L-methionine-dependent methyltransferases"/>
    <property type="match status" value="1"/>
</dbReference>
<accession>A0A9Q0AVX7</accession>
<dbReference type="PANTHER" id="PTHR43591">
    <property type="entry name" value="METHYLTRANSFERASE"/>
    <property type="match status" value="1"/>
</dbReference>
<evidence type="ECO:0000313" key="4">
    <source>
        <dbReference type="Proteomes" id="UP000829685"/>
    </source>
</evidence>
<proteinExistence type="inferred from homology"/>
<gene>
    <name evidence="3" type="ORF">JX265_000093</name>
</gene>
<dbReference type="Pfam" id="PF13649">
    <property type="entry name" value="Methyltransf_25"/>
    <property type="match status" value="1"/>
</dbReference>
<sequence length="358" mass="39666">MRPSNTIADITTEYPETAGHTLSPLTRLVHDIFHLKFGEQLILPERRMNALRRVLDCGSGNCSWALDVARQYPNCEVHGVDISPIMMPFGLPSNLFLYQCDLNDEIPYPDNHFDFVHSRLVDGGVNSDRWVPYIREMKRVLVRRGWVQMVEIYFNAQSFNGSFNDLPDGGALRQWSSHYLGAMRRLGKNPAIGMRLGDMLTASGFVEVEAQSFNLPMCAWSNESQLAAYNQYNVAELLHSLALWPLTARPGGLRMTIDEFDRLVGNARVEASNPNLKTVVVGSHISKWMSYVAVGRLVACQDLEDGDSKPLAPSVGSGSLFKVYAELGSKLESAILSYLGVLGSSQLGPVHSTTPAMS</sequence>
<evidence type="ECO:0000256" key="1">
    <source>
        <dbReference type="ARBA" id="ARBA00038158"/>
    </source>
</evidence>
<name>A0A9Q0AVX7_9PEZI</name>
<dbReference type="EMBL" id="JAFIMR010000001">
    <property type="protein sequence ID" value="KAI1881267.1"/>
    <property type="molecule type" value="Genomic_DNA"/>
</dbReference>
<evidence type="ECO:0000259" key="2">
    <source>
        <dbReference type="Pfam" id="PF13649"/>
    </source>
</evidence>
<comment type="similarity">
    <text evidence="1">Belongs to the methyltransferase superfamily. LaeA methyltransferase family.</text>
</comment>
<feature type="domain" description="Methyltransferase" evidence="2">
    <location>
        <begin position="54"/>
        <end position="145"/>
    </location>
</feature>
<organism evidence="3 4">
    <name type="scientific">Neoarthrinium moseri</name>
    <dbReference type="NCBI Taxonomy" id="1658444"/>
    <lineage>
        <taxon>Eukaryota</taxon>
        <taxon>Fungi</taxon>
        <taxon>Dikarya</taxon>
        <taxon>Ascomycota</taxon>
        <taxon>Pezizomycotina</taxon>
        <taxon>Sordariomycetes</taxon>
        <taxon>Xylariomycetidae</taxon>
        <taxon>Amphisphaeriales</taxon>
        <taxon>Apiosporaceae</taxon>
        <taxon>Neoarthrinium</taxon>
    </lineage>
</organism>
<dbReference type="AlphaFoldDB" id="A0A9Q0AVX7"/>
<dbReference type="PANTHER" id="PTHR43591:SF24">
    <property type="entry name" value="2-METHOXY-6-POLYPRENYL-1,4-BENZOQUINOL METHYLASE, MITOCHONDRIAL"/>
    <property type="match status" value="1"/>
</dbReference>
<dbReference type="Gene3D" id="3.40.50.150">
    <property type="entry name" value="Vaccinia Virus protein VP39"/>
    <property type="match status" value="1"/>
</dbReference>
<dbReference type="GO" id="GO:0008168">
    <property type="term" value="F:methyltransferase activity"/>
    <property type="evidence" value="ECO:0007669"/>
    <property type="project" value="TreeGrafter"/>
</dbReference>